<evidence type="ECO:0000313" key="1">
    <source>
        <dbReference type="EMBL" id="BAU56056.1"/>
    </source>
</evidence>
<dbReference type="RefSeq" id="WP_096354633.1">
    <property type="nucleotide sequence ID" value="NZ_AP017313.1"/>
</dbReference>
<name>A0A0X8X5N8_9SPHI</name>
<protein>
    <submittedName>
        <fullName evidence="1">SMI1 / KNR4 family protein</fullName>
    </submittedName>
</protein>
<dbReference type="InterPro" id="IPR018958">
    <property type="entry name" value="Knr4/Smi1-like_dom"/>
</dbReference>
<dbReference type="AlphaFoldDB" id="A0A0X8X5N8"/>
<dbReference type="KEGG" id="mgot:MgSA37_04248"/>
<dbReference type="EMBL" id="AP017313">
    <property type="protein sequence ID" value="BAU56056.1"/>
    <property type="molecule type" value="Genomic_DNA"/>
</dbReference>
<dbReference type="InterPro" id="IPR037883">
    <property type="entry name" value="Knr4/Smi1-like_sf"/>
</dbReference>
<gene>
    <name evidence="1" type="ORF">MgSA37_04248</name>
</gene>
<reference evidence="1 2" key="1">
    <citation type="submission" date="2015-12" db="EMBL/GenBank/DDBJ databases">
        <title>Genome sequence of Mucilaginibacter gotjawali.</title>
        <authorList>
            <person name="Lee J.S."/>
            <person name="Lee K.C."/>
            <person name="Kim K.K."/>
            <person name="Lee B.W."/>
        </authorList>
    </citation>
    <scope>NUCLEOTIDE SEQUENCE [LARGE SCALE GENOMIC DNA]</scope>
    <source>
        <strain evidence="1 2">SA3-7</strain>
    </source>
</reference>
<organism evidence="1 2">
    <name type="scientific">Mucilaginibacter gotjawali</name>
    <dbReference type="NCBI Taxonomy" id="1550579"/>
    <lineage>
        <taxon>Bacteria</taxon>
        <taxon>Pseudomonadati</taxon>
        <taxon>Bacteroidota</taxon>
        <taxon>Sphingobacteriia</taxon>
        <taxon>Sphingobacteriales</taxon>
        <taxon>Sphingobacteriaceae</taxon>
        <taxon>Mucilaginibacter</taxon>
    </lineage>
</organism>
<keyword evidence="2" id="KW-1185">Reference proteome</keyword>
<dbReference type="Gene3D" id="3.40.1580.10">
    <property type="entry name" value="SMI1/KNR4-like"/>
    <property type="match status" value="1"/>
</dbReference>
<accession>A0A0X8X5N8</accession>
<dbReference type="SUPFAM" id="SSF160631">
    <property type="entry name" value="SMI1/KNR4-like"/>
    <property type="match status" value="1"/>
</dbReference>
<dbReference type="Pfam" id="PF09346">
    <property type="entry name" value="SMI1_KNR4"/>
    <property type="match status" value="1"/>
</dbReference>
<proteinExistence type="predicted"/>
<dbReference type="OrthoDB" id="893746at2"/>
<dbReference type="Proteomes" id="UP000218263">
    <property type="component" value="Chromosome"/>
</dbReference>
<sequence length="138" mass="16084">MELEKILSKYDFPKRASSLETNFEEIEKTIRFSLPEDYKYFLNNFVEHECLLGAEYLRLWDINSLLAHNKGYKIQKYLTNTLAIGTDMGGGCIAIELVEETSCRIVFMEFIGLDYPIEIGSSFTDMLKRLDNGKEWFN</sequence>
<evidence type="ECO:0000313" key="2">
    <source>
        <dbReference type="Proteomes" id="UP000218263"/>
    </source>
</evidence>